<evidence type="ECO:0000313" key="3">
    <source>
        <dbReference type="EMBL" id="GBM69812.1"/>
    </source>
</evidence>
<dbReference type="PANTHER" id="PTHR36688:SF1">
    <property type="entry name" value="ENDONUCLEASE_EXONUCLEASE_PHOSPHATASE DOMAIN-CONTAINING PROTEIN"/>
    <property type="match status" value="1"/>
</dbReference>
<dbReference type="OrthoDB" id="7473855at2759"/>
<dbReference type="Pfam" id="PF07530">
    <property type="entry name" value="PRE_C2HC"/>
    <property type="match status" value="1"/>
</dbReference>
<evidence type="ECO:0000256" key="1">
    <source>
        <dbReference type="SAM" id="MobiDB-lite"/>
    </source>
</evidence>
<keyword evidence="4" id="KW-1185">Reference proteome</keyword>
<proteinExistence type="predicted"/>
<dbReference type="GO" id="GO:0003964">
    <property type="term" value="F:RNA-directed DNA polymerase activity"/>
    <property type="evidence" value="ECO:0007669"/>
    <property type="project" value="UniProtKB-KW"/>
</dbReference>
<dbReference type="PANTHER" id="PTHR36688">
    <property type="entry name" value="ENDO/EXONUCLEASE/PHOSPHATASE DOMAIN-CONTAINING PROTEIN"/>
    <property type="match status" value="1"/>
</dbReference>
<organism evidence="3 4">
    <name type="scientific">Araneus ventricosus</name>
    <name type="common">Orbweaver spider</name>
    <name type="synonym">Epeira ventricosa</name>
    <dbReference type="NCBI Taxonomy" id="182803"/>
    <lineage>
        <taxon>Eukaryota</taxon>
        <taxon>Metazoa</taxon>
        <taxon>Ecdysozoa</taxon>
        <taxon>Arthropoda</taxon>
        <taxon>Chelicerata</taxon>
        <taxon>Arachnida</taxon>
        <taxon>Araneae</taxon>
        <taxon>Araneomorphae</taxon>
        <taxon>Entelegynae</taxon>
        <taxon>Araneoidea</taxon>
        <taxon>Araneidae</taxon>
        <taxon>Araneus</taxon>
    </lineage>
</organism>
<dbReference type="InterPro" id="IPR052560">
    <property type="entry name" value="RdDP_mobile_element"/>
</dbReference>
<name>A0A4Y2HX42_ARAVE</name>
<dbReference type="AlphaFoldDB" id="A0A4Y2HX42"/>
<feature type="domain" description="Reverse transcriptase" evidence="2">
    <location>
        <begin position="513"/>
        <end position="745"/>
    </location>
</feature>
<dbReference type="PROSITE" id="PS50878">
    <property type="entry name" value="RT_POL"/>
    <property type="match status" value="1"/>
</dbReference>
<dbReference type="Pfam" id="PF00078">
    <property type="entry name" value="RVT_1"/>
    <property type="match status" value="1"/>
</dbReference>
<keyword evidence="3" id="KW-0808">Transferase</keyword>
<feature type="region of interest" description="Disordered" evidence="1">
    <location>
        <begin position="229"/>
        <end position="299"/>
    </location>
</feature>
<dbReference type="InterPro" id="IPR000477">
    <property type="entry name" value="RT_dom"/>
</dbReference>
<keyword evidence="3" id="KW-0548">Nucleotidyltransferase</keyword>
<dbReference type="Proteomes" id="UP000499080">
    <property type="component" value="Unassembled WGS sequence"/>
</dbReference>
<feature type="non-terminal residue" evidence="3">
    <location>
        <position position="745"/>
    </location>
</feature>
<feature type="compositionally biased region" description="Low complexity" evidence="1">
    <location>
        <begin position="257"/>
        <end position="267"/>
    </location>
</feature>
<dbReference type="SUPFAM" id="SSF56672">
    <property type="entry name" value="DNA/RNA polymerases"/>
    <property type="match status" value="1"/>
</dbReference>
<sequence>MLKQINEVEGIPCKAKEAGEFLKLFCQTPKDVRSLVNFLDKKGKEYFVIAERAEKPVKVVIKGLPIDTDLDHIKTELTNLKYRVDKVNQLKKYKTREPLKIFQVHLLPTENIKEIYNLKALRYTIISVEPYENKQSHQCFNCQLWNHGSKGCRLNPKCVVCAGDHASKECPNKGKPEVQVKCTNCNGPHTANYRGCPKYPKNIQRNGRAGLNKVQPGRSFAAVAKSHEVNKPTPQSARAPHPQFGENVTKQIPPPRVGRTGTRPSPTEVNDPFPVMGQSGLNEKLPDPANGNEPPRGTEDIDAEVERLTAEITTAFKESGSWRNLVNRDVTEEINQQVKERNRCKKIWQKTRHPADKNKLNRAQKHLSKLYREYNEGKTTDLITGIGPGDDTLWKLVKTYKNDRTKMPPLITANRVAYRDIEKAEAIADNLALQFQNNDLSHPPTEFIVERRIKLLNRKPAMNKIKPCTPAEVADEIAKLKNRKCPGKDRITNLMLKHLPKRTIVRITYLINCVIKLSHFPKSWKTAVVVPIYKAGKNAQSPDSYRPISLLSSLSKLAESIILNRLEAETEDKLIPFQFGFRKGLSTTEQLLRMTEHIREGFDNYFDTAAVFIDIAKAFDRVWIDGLIYKLHKLKISKQMILLLQSYLKNREFIVRVGNELSTPRMPEAGVVQGSRLGPHCFNIFINDICQTPDTQICLFADDTAIMCTGPVKHINVEKLNNHLAELEKWLIKWKIKINKDKCQA</sequence>
<dbReference type="EMBL" id="BGPR01104466">
    <property type="protein sequence ID" value="GBM69812.1"/>
    <property type="molecule type" value="Genomic_DNA"/>
</dbReference>
<accession>A0A4Y2HX42</accession>
<protein>
    <submittedName>
        <fullName evidence="3">Putative RNA-directed DNA polymerase from transposon BS</fullName>
    </submittedName>
</protein>
<keyword evidence="3" id="KW-0695">RNA-directed DNA polymerase</keyword>
<dbReference type="CDD" id="cd01650">
    <property type="entry name" value="RT_nLTR_like"/>
    <property type="match status" value="1"/>
</dbReference>
<evidence type="ECO:0000259" key="2">
    <source>
        <dbReference type="PROSITE" id="PS50878"/>
    </source>
</evidence>
<dbReference type="InterPro" id="IPR043502">
    <property type="entry name" value="DNA/RNA_pol_sf"/>
</dbReference>
<gene>
    <name evidence="3" type="primary">RTase_655</name>
    <name evidence="3" type="ORF">AVEN_84455_1</name>
</gene>
<dbReference type="InterPro" id="IPR006579">
    <property type="entry name" value="Pre_C2HC_dom"/>
</dbReference>
<reference evidence="3 4" key="1">
    <citation type="journal article" date="2019" name="Sci. Rep.">
        <title>Orb-weaving spider Araneus ventricosus genome elucidates the spidroin gene catalogue.</title>
        <authorList>
            <person name="Kono N."/>
            <person name="Nakamura H."/>
            <person name="Ohtoshi R."/>
            <person name="Moran D.A.P."/>
            <person name="Shinohara A."/>
            <person name="Yoshida Y."/>
            <person name="Fujiwara M."/>
            <person name="Mori M."/>
            <person name="Tomita M."/>
            <person name="Arakawa K."/>
        </authorList>
    </citation>
    <scope>NUCLEOTIDE SEQUENCE [LARGE SCALE GENOMIC DNA]</scope>
</reference>
<comment type="caution">
    <text evidence="3">The sequence shown here is derived from an EMBL/GenBank/DDBJ whole genome shotgun (WGS) entry which is preliminary data.</text>
</comment>
<evidence type="ECO:0000313" key="4">
    <source>
        <dbReference type="Proteomes" id="UP000499080"/>
    </source>
</evidence>